<dbReference type="InterPro" id="IPR006429">
    <property type="entry name" value="Phage_lambda_portal"/>
</dbReference>
<reference evidence="2" key="1">
    <citation type="submission" date="2021-01" db="EMBL/GenBank/DDBJ databases">
        <title>Genome seq and assembly of Tabrizicola sp. KVB23.</title>
        <authorList>
            <person name="Chhetri G."/>
        </authorList>
    </citation>
    <scope>NUCLEOTIDE SEQUENCE</scope>
    <source>
        <strain evidence="2">KVB23</strain>
    </source>
</reference>
<evidence type="ECO:0000256" key="1">
    <source>
        <dbReference type="SAM" id="MobiDB-lite"/>
    </source>
</evidence>
<name>A0A8J7MX13_9RHOB</name>
<protein>
    <submittedName>
        <fullName evidence="2">Phage portal protein</fullName>
    </submittedName>
</protein>
<evidence type="ECO:0000313" key="2">
    <source>
        <dbReference type="EMBL" id="MBL4929344.1"/>
    </source>
</evidence>
<sequence>MAVVTATGPTIERSRRIGMHLARSAMMDSARADRLTAAWPTSPIPADDIVRRNQRPLVARSREQAANNDYGKAFLRMVSQNVVGPDGIRLQAQTRDDNGTLDTAANDALESAWREWGRRENCDVAGKLSWRAIQAQAAVSAARDGEFMIRMIYGADAGPWGFSLQMLDPQRCPVDFDQDRVAGGGFIRHGIEFNIYGRALAYYFTTTQEGEADYHYGGRAYIRVPADEILHGFLPDLVGQKRGLPWMATALWRMHMLGGYERSALVNARASAAKGGFFQWREGEGPEADEDEEIEMEVEPGMYRELPAGVEVVNSHPAYPTGELAPFRKEMLRAIASGLGVSYNGLANDLEGVNYSSIRQGALDEREHWKELQEWLIEALAEPVFMRWLRLSLLSGKIVLAKGGRLKPERLDKYTAVAWQGRRWAWIDPSADVKAAIDGKAAGLSTSSQFIRDSGRDPQDVFRELAADIQMMTAAGLPQWFIEQALGKKPAAPAKPGEPPADTQGNPQ</sequence>
<dbReference type="GO" id="GO:0019068">
    <property type="term" value="P:virion assembly"/>
    <property type="evidence" value="ECO:0007669"/>
    <property type="project" value="InterPro"/>
</dbReference>
<evidence type="ECO:0000313" key="3">
    <source>
        <dbReference type="Proteomes" id="UP000619033"/>
    </source>
</evidence>
<keyword evidence="3" id="KW-1185">Reference proteome</keyword>
<comment type="caution">
    <text evidence="2">The sequence shown here is derived from an EMBL/GenBank/DDBJ whole genome shotgun (WGS) entry which is preliminary data.</text>
</comment>
<organism evidence="2 3">
    <name type="scientific">Fuscibacter oryzae</name>
    <dbReference type="NCBI Taxonomy" id="2803939"/>
    <lineage>
        <taxon>Bacteria</taxon>
        <taxon>Pseudomonadati</taxon>
        <taxon>Pseudomonadota</taxon>
        <taxon>Alphaproteobacteria</taxon>
        <taxon>Rhodobacterales</taxon>
        <taxon>Paracoccaceae</taxon>
        <taxon>Fuscibacter</taxon>
    </lineage>
</organism>
<dbReference type="Pfam" id="PF05136">
    <property type="entry name" value="Phage_portal_2"/>
    <property type="match status" value="1"/>
</dbReference>
<proteinExistence type="predicted"/>
<dbReference type="EMBL" id="JAESVP010000007">
    <property type="protein sequence ID" value="MBL4929344.1"/>
    <property type="molecule type" value="Genomic_DNA"/>
</dbReference>
<dbReference type="GO" id="GO:0005198">
    <property type="term" value="F:structural molecule activity"/>
    <property type="evidence" value="ECO:0007669"/>
    <property type="project" value="InterPro"/>
</dbReference>
<accession>A0A8J7MX13</accession>
<dbReference type="NCBIfam" id="TIGR01539">
    <property type="entry name" value="portal_lambda"/>
    <property type="match status" value="1"/>
</dbReference>
<dbReference type="AlphaFoldDB" id="A0A8J7MX13"/>
<dbReference type="Proteomes" id="UP000619033">
    <property type="component" value="Unassembled WGS sequence"/>
</dbReference>
<feature type="region of interest" description="Disordered" evidence="1">
    <location>
        <begin position="488"/>
        <end position="508"/>
    </location>
</feature>
<gene>
    <name evidence="2" type="ORF">JI744_14650</name>
</gene>